<dbReference type="InterPro" id="IPR017850">
    <property type="entry name" value="Alkaline_phosphatase_core_sf"/>
</dbReference>
<evidence type="ECO:0000256" key="1">
    <source>
        <dbReference type="ARBA" id="ARBA00008779"/>
    </source>
</evidence>
<dbReference type="AlphaFoldDB" id="A0A4R4QF67"/>
<dbReference type="NCBIfam" id="NF010322">
    <property type="entry name" value="PRK13759.1"/>
    <property type="match status" value="1"/>
</dbReference>
<feature type="domain" description="Sulfatase N-terminal" evidence="2">
    <location>
        <begin position="2"/>
        <end position="354"/>
    </location>
</feature>
<gene>
    <name evidence="3" type="ORF">E1261_05310</name>
</gene>
<comment type="similarity">
    <text evidence="1">Belongs to the sulfatase family.</text>
</comment>
<evidence type="ECO:0000313" key="4">
    <source>
        <dbReference type="Proteomes" id="UP000295075"/>
    </source>
</evidence>
<accession>A0A4R4QF67</accession>
<organism evidence="3 4">
    <name type="scientific">Kribbella albertanoniae</name>
    <dbReference type="NCBI Taxonomy" id="1266829"/>
    <lineage>
        <taxon>Bacteria</taxon>
        <taxon>Bacillati</taxon>
        <taxon>Actinomycetota</taxon>
        <taxon>Actinomycetes</taxon>
        <taxon>Propionibacteriales</taxon>
        <taxon>Kribbellaceae</taxon>
        <taxon>Kribbella</taxon>
    </lineage>
</organism>
<sequence>MICVDQWRGDALSAAGHPVVRTPYLDQLASQGTRFSRAYSATPTCVPARVALMTGQSQERHGRVGYRDGVTFQEAHPVTLPGTLRDAGYQTQAIGKLHVYPERSRIGFDDVRLHDGYLHFARRRQQRDLREVDDYLPWLQSQAGSSPVADYTDNGLNCNSVVARPWDKPEAQHPTNWVVTEAISWLYRRDPTTPFFLYLSFHRPHAPLDPPQWAFDQYVGMPRTDPVVGDWTSAYDEFRNDGAHDTVIGRLDAETHHRAKAGYYGHLSHIDQQVNRFLDTLAEFGLREDTVVLFTSDHGDMLGDHDMYRKGQPYEGSTHVPLLISAPEGPRGQVIDDVVELRDLMPTVLDLAGVPIPETVDGRSLAPHLRGETVSEWREHLHGEHVLLGQSLQWVTDGKRKYVWMSAHGDEQFFDLEADPQETRNLVADPARADEVRRWRQKLLDDLRDREEGYVDAGQLVPGRPVVTELQRPIWSQRHGRAQ</sequence>
<dbReference type="Gene3D" id="3.40.720.10">
    <property type="entry name" value="Alkaline Phosphatase, subunit A"/>
    <property type="match status" value="1"/>
</dbReference>
<dbReference type="OrthoDB" id="9777306at2"/>
<dbReference type="GO" id="GO:0004065">
    <property type="term" value="F:arylsulfatase activity"/>
    <property type="evidence" value="ECO:0007669"/>
    <property type="project" value="UniProtKB-EC"/>
</dbReference>
<dbReference type="PANTHER" id="PTHR42693">
    <property type="entry name" value="ARYLSULFATASE FAMILY MEMBER"/>
    <property type="match status" value="1"/>
</dbReference>
<dbReference type="EMBL" id="SMKA01000011">
    <property type="protein sequence ID" value="TDC33879.1"/>
    <property type="molecule type" value="Genomic_DNA"/>
</dbReference>
<evidence type="ECO:0000313" key="3">
    <source>
        <dbReference type="EMBL" id="TDC33879.1"/>
    </source>
</evidence>
<keyword evidence="4" id="KW-1185">Reference proteome</keyword>
<dbReference type="InterPro" id="IPR000917">
    <property type="entry name" value="Sulfatase_N"/>
</dbReference>
<dbReference type="Pfam" id="PF00884">
    <property type="entry name" value="Sulfatase"/>
    <property type="match status" value="1"/>
</dbReference>
<name>A0A4R4QF67_9ACTN</name>
<evidence type="ECO:0000259" key="2">
    <source>
        <dbReference type="Pfam" id="PF00884"/>
    </source>
</evidence>
<dbReference type="Proteomes" id="UP000295075">
    <property type="component" value="Unassembled WGS sequence"/>
</dbReference>
<dbReference type="EC" id="3.1.6.1" evidence="3"/>
<comment type="caution">
    <text evidence="3">The sequence shown here is derived from an EMBL/GenBank/DDBJ whole genome shotgun (WGS) entry which is preliminary data.</text>
</comment>
<dbReference type="PANTHER" id="PTHR42693:SF33">
    <property type="entry name" value="ARYLSULFATASE"/>
    <property type="match status" value="1"/>
</dbReference>
<dbReference type="InterPro" id="IPR050738">
    <property type="entry name" value="Sulfatase"/>
</dbReference>
<protein>
    <submittedName>
        <fullName evidence="3">Arylsulfatase</fullName>
        <ecNumber evidence="3">3.1.6.1</ecNumber>
    </submittedName>
</protein>
<proteinExistence type="inferred from homology"/>
<keyword evidence="3" id="KW-0378">Hydrolase</keyword>
<dbReference type="SUPFAM" id="SSF53649">
    <property type="entry name" value="Alkaline phosphatase-like"/>
    <property type="match status" value="1"/>
</dbReference>
<reference evidence="3 4" key="1">
    <citation type="submission" date="2019-03" db="EMBL/GenBank/DDBJ databases">
        <title>Draft genome sequences of novel Actinobacteria.</title>
        <authorList>
            <person name="Sahin N."/>
            <person name="Ay H."/>
            <person name="Saygin H."/>
        </authorList>
    </citation>
    <scope>NUCLEOTIDE SEQUENCE [LARGE SCALE GENOMIC DNA]</scope>
    <source>
        <strain evidence="3 4">JCM 30547</strain>
    </source>
</reference>